<comment type="caution">
    <text evidence="2">The sequence shown here is derived from an EMBL/GenBank/DDBJ whole genome shotgun (WGS) entry which is preliminary data.</text>
</comment>
<name>A0A1A2ZET7_9MYCO</name>
<dbReference type="Gene3D" id="3.10.180.10">
    <property type="entry name" value="2,3-Dihydroxybiphenyl 1,2-Dioxygenase, domain 1"/>
    <property type="match status" value="1"/>
</dbReference>
<reference evidence="3" key="1">
    <citation type="submission" date="2016-06" db="EMBL/GenBank/DDBJ databases">
        <authorList>
            <person name="Sutton G."/>
            <person name="Brinkac L."/>
            <person name="Sanka R."/>
            <person name="Adams M."/>
            <person name="Lau E."/>
            <person name="Sam S."/>
            <person name="Sreng N."/>
            <person name="Him V."/>
            <person name="Kerleguer A."/>
            <person name="Cheng S."/>
        </authorList>
    </citation>
    <scope>NUCLEOTIDE SEQUENCE [LARGE SCALE GENOMIC DNA]</scope>
    <source>
        <strain evidence="3">E861</strain>
    </source>
</reference>
<dbReference type="Pfam" id="PF00903">
    <property type="entry name" value="Glyoxalase"/>
    <property type="match status" value="1"/>
</dbReference>
<accession>A0A1A2ZET7</accession>
<evidence type="ECO:0000259" key="1">
    <source>
        <dbReference type="PROSITE" id="PS51819"/>
    </source>
</evidence>
<dbReference type="PROSITE" id="PS51819">
    <property type="entry name" value="VOC"/>
    <property type="match status" value="1"/>
</dbReference>
<dbReference type="RefSeq" id="WP_065014162.1">
    <property type="nucleotide sequence ID" value="NZ_LZKJ01000085.1"/>
</dbReference>
<dbReference type="InterPro" id="IPR037523">
    <property type="entry name" value="VOC_core"/>
</dbReference>
<dbReference type="EMBL" id="LZKJ01000085">
    <property type="protein sequence ID" value="OBI47591.1"/>
    <property type="molecule type" value="Genomic_DNA"/>
</dbReference>
<dbReference type="Proteomes" id="UP000093592">
    <property type="component" value="Unassembled WGS sequence"/>
</dbReference>
<dbReference type="SUPFAM" id="SSF54593">
    <property type="entry name" value="Glyoxalase/Bleomycin resistance protein/Dihydroxybiphenyl dioxygenase"/>
    <property type="match status" value="1"/>
</dbReference>
<gene>
    <name evidence="2" type="ORF">A5707_19155</name>
</gene>
<feature type="domain" description="VOC" evidence="1">
    <location>
        <begin position="6"/>
        <end position="125"/>
    </location>
</feature>
<dbReference type="InterPro" id="IPR004360">
    <property type="entry name" value="Glyas_Fos-R_dOase_dom"/>
</dbReference>
<proteinExistence type="predicted"/>
<sequence>MPELKGWSHIDLTVTDCDRPAAWWEDVLGFASVSSSRGDTFETRSMIHASGVVVTLMRHDELVGGTQFDERRIGLDHLAFEVGDEELQRWVEHLDTSGVAPVDIGWGPTVTFRDPDNIQLEFFVHPSAVDEVEPSTNTLS</sequence>
<evidence type="ECO:0000313" key="3">
    <source>
        <dbReference type="Proteomes" id="UP000093592"/>
    </source>
</evidence>
<protein>
    <recommendedName>
        <fullName evidence="1">VOC domain-containing protein</fullName>
    </recommendedName>
</protein>
<evidence type="ECO:0000313" key="2">
    <source>
        <dbReference type="EMBL" id="OBI47591.1"/>
    </source>
</evidence>
<dbReference type="CDD" id="cd06587">
    <property type="entry name" value="VOC"/>
    <property type="match status" value="1"/>
</dbReference>
<organism evidence="2 3">
    <name type="scientific">Mycobacterium kyorinense</name>
    <dbReference type="NCBI Taxonomy" id="487514"/>
    <lineage>
        <taxon>Bacteria</taxon>
        <taxon>Bacillati</taxon>
        <taxon>Actinomycetota</taxon>
        <taxon>Actinomycetes</taxon>
        <taxon>Mycobacteriales</taxon>
        <taxon>Mycobacteriaceae</taxon>
        <taxon>Mycobacterium</taxon>
    </lineage>
</organism>
<dbReference type="AlphaFoldDB" id="A0A1A2ZET7"/>
<dbReference type="InterPro" id="IPR029068">
    <property type="entry name" value="Glyas_Bleomycin-R_OHBP_Dase"/>
</dbReference>